<dbReference type="PRINTS" id="PR01607">
    <property type="entry name" value="APYRASEFAMLY"/>
</dbReference>
<evidence type="ECO:0000256" key="3">
    <source>
        <dbReference type="ARBA" id="ARBA00001968"/>
    </source>
</evidence>
<comment type="caution">
    <text evidence="12">The sequence shown here is derived from an EMBL/GenBank/DDBJ whole genome shotgun (WGS) entry which is preliminary data.</text>
</comment>
<reference evidence="12 13" key="1">
    <citation type="submission" date="2019-08" db="EMBL/GenBank/DDBJ databases">
        <title>Calorimonas adulescens gen. nov., sp. nov., an anaerobic thermophilic bacterium from Sakhalin hot spring.</title>
        <authorList>
            <person name="Khomyakova M.A."/>
            <person name="Merkel A.Y."/>
            <person name="Novikov A."/>
            <person name="Bonch-Osmolovskaya E.A."/>
            <person name="Slobodkin A.I."/>
        </authorList>
    </citation>
    <scope>NUCLEOTIDE SEQUENCE [LARGE SCALE GENOMIC DNA]</scope>
    <source>
        <strain evidence="12 13">A05MB</strain>
    </source>
</reference>
<keyword evidence="10" id="KW-0511">Multifunctional enzyme</keyword>
<evidence type="ECO:0000256" key="2">
    <source>
        <dbReference type="ARBA" id="ARBA00001730"/>
    </source>
</evidence>
<dbReference type="PROSITE" id="PS00786">
    <property type="entry name" value="5_NUCLEOTIDASE_2"/>
    <property type="match status" value="2"/>
</dbReference>
<sequence>MEVLVMGFKKIFSFALIFVLVVSMVTFGEVSGVAAQKNVNLTILATSDIHGHIYPWDYDQAKPADYGLAKVYTIVKSVRAENPNTILVDNGDLIQGTPLVSYYNSQILSGNKDFTYPMIDVMNMMGYDSMTLGNHEFNFGLDVLNKVISDAKFPVLSANIYKEDGTNFVKPYTIKDVGGVKVGILGLTTKTIPEWENPDNYKGLKFNDIVEEGKKWAKVLKDDEKVDFILAVVHSGIESPTDIIPENQVKALAENVPEINAIVAGHTHSNIPNQVINGVTITEPGRWGEYLSRIDVELTSDGAGYRIANITSNTISTKDVEPAQEVLDLAKPYHNQTLNYINTKIGTATDDFAPVDEIKGIPTAQIKDTALIDLVQKVQMYYGKADVSMAAMFNPNGIIKKGDITIRDISGLYIYENYLYTIEVTGRQLKDLMEWSAKYYNQYRPGDVTIGFNKDVPGYNYDMFEGVDYKIDISKPTGERIVDLKFHGKPVTDDMVLKLAINNYRFNGGGGFMKAAGITNPKVLFDSQKEMGDNGQIRNLIISYIKEKGTISPEVNNNWSITGANLDSWARPYVIDLVNMGIMDTGKNNSVAINVNDEVTRGEFIKTLVRAMGYQLPAVESSSFTDVDKELAPYVEAALKNGVTNGISDTLFGTDMKITREQAFSMLMKALNLKDNGENLGSFKDADKVSEWAKGYISSAIGLGIVKGSDGNLNPVSNITRGEMASMIDNFIKNIKPVTLLSINDFHGQLKESGSNIGIAKMAGYLKSKKATNPNRTLVLSAGDNYQGSAESNLLYGEPVNQAMNMIGFDASAIGNHEFDWGIDKLKGWINTAKFPFLAANLYDRSTGKPVDWAKPYTIVERDGIKIGIIGLSTPETAYKTKPDIVAPYEFKDPIEVTREYTKILKDNGADIIVVLSHLGTDQDKDGNITGEGAELAKVSDVDAIITGHTHKTVAGKINGIPVVQAYYNGRSVGEITLYYYVPLQKVVASTVKVNGNLSKETIAPDKDVAAMLDDYLKDVAPLLNEVIGKTDVDLEHDKGHLSLLGEWTADIMREASGAQIAFQNGGGLRTSIPKGDITVGKMYEVMPFDNTLYTFDMTGAQIKEVLEHGIMNTNVGWVQFAGLIVKYDSTKPEGERVVSMTLSDGTPVEMDKVYKVVTNDFMATGGDNYMTFTKAQNGKDTGIPVREAMIKAIRDLTSAGKTLSPEYEDRLIDVSKTVSFRTPVFTGVFFYGEKPIALMRYIWYNS</sequence>
<evidence type="ECO:0000256" key="4">
    <source>
        <dbReference type="ARBA" id="ARBA00004196"/>
    </source>
</evidence>
<keyword evidence="7" id="KW-0677">Repeat</keyword>
<dbReference type="PANTHER" id="PTHR11575">
    <property type="entry name" value="5'-NUCLEOTIDASE-RELATED"/>
    <property type="match status" value="1"/>
</dbReference>
<dbReference type="GO" id="GO:0009166">
    <property type="term" value="P:nucleotide catabolic process"/>
    <property type="evidence" value="ECO:0007669"/>
    <property type="project" value="InterPro"/>
</dbReference>
<dbReference type="InterPro" id="IPR041827">
    <property type="entry name" value="CpdB_N"/>
</dbReference>
<dbReference type="GO" id="GO:0046872">
    <property type="term" value="F:metal ion binding"/>
    <property type="evidence" value="ECO:0007669"/>
    <property type="project" value="UniProtKB-KW"/>
</dbReference>
<dbReference type="Proteomes" id="UP000322976">
    <property type="component" value="Unassembled WGS sequence"/>
</dbReference>
<dbReference type="InterPro" id="IPR001119">
    <property type="entry name" value="SLH_dom"/>
</dbReference>
<proteinExistence type="predicted"/>
<dbReference type="GO" id="GO:0000166">
    <property type="term" value="F:nucleotide binding"/>
    <property type="evidence" value="ECO:0007669"/>
    <property type="project" value="UniProtKB-KW"/>
</dbReference>
<dbReference type="Pfam" id="PF00395">
    <property type="entry name" value="SLH"/>
    <property type="match status" value="2"/>
</dbReference>
<keyword evidence="6" id="KW-0732">Signal</keyword>
<comment type="cofactor">
    <cofactor evidence="3">
        <name>a divalent metal cation</name>
        <dbReference type="ChEBI" id="CHEBI:60240"/>
    </cofactor>
</comment>
<feature type="domain" description="SLH" evidence="11">
    <location>
        <begin position="557"/>
        <end position="622"/>
    </location>
</feature>
<evidence type="ECO:0000256" key="6">
    <source>
        <dbReference type="ARBA" id="ARBA00022729"/>
    </source>
</evidence>
<dbReference type="InterPro" id="IPR006179">
    <property type="entry name" value="5_nucleotidase/apyrase"/>
</dbReference>
<dbReference type="PROSITE" id="PS51272">
    <property type="entry name" value="SLH"/>
    <property type="match status" value="3"/>
</dbReference>
<gene>
    <name evidence="12" type="ORF">FWJ32_03580</name>
</gene>
<dbReference type="CDD" id="cd07410">
    <property type="entry name" value="MPP_CpdB_N"/>
    <property type="match status" value="1"/>
</dbReference>
<keyword evidence="9" id="KW-0378">Hydrolase</keyword>
<feature type="domain" description="SLH" evidence="11">
    <location>
        <begin position="623"/>
        <end position="679"/>
    </location>
</feature>
<dbReference type="GO" id="GO:0030288">
    <property type="term" value="C:outer membrane-bounded periplasmic space"/>
    <property type="evidence" value="ECO:0007669"/>
    <property type="project" value="TreeGrafter"/>
</dbReference>
<feature type="domain" description="SLH" evidence="11">
    <location>
        <begin position="680"/>
        <end position="742"/>
    </location>
</feature>
<comment type="catalytic activity">
    <reaction evidence="1">
        <text>a ribonucleoside 3'-phosphate + H2O = a ribonucleoside + phosphate</text>
        <dbReference type="Rhea" id="RHEA:10144"/>
        <dbReference type="ChEBI" id="CHEBI:13197"/>
        <dbReference type="ChEBI" id="CHEBI:15377"/>
        <dbReference type="ChEBI" id="CHEBI:18254"/>
        <dbReference type="ChEBI" id="CHEBI:43474"/>
        <dbReference type="EC" id="3.1.3.6"/>
    </reaction>
</comment>
<comment type="subcellular location">
    <subcellularLocation>
        <location evidence="4">Cell envelope</location>
    </subcellularLocation>
</comment>
<dbReference type="CDD" id="cd00845">
    <property type="entry name" value="MPP_UshA_N_like"/>
    <property type="match status" value="1"/>
</dbReference>
<evidence type="ECO:0000256" key="1">
    <source>
        <dbReference type="ARBA" id="ARBA00000527"/>
    </source>
</evidence>
<dbReference type="SUPFAM" id="SSF56300">
    <property type="entry name" value="Metallo-dependent phosphatases"/>
    <property type="match status" value="2"/>
</dbReference>
<dbReference type="GO" id="GO:0008663">
    <property type="term" value="F:2',3'-cyclic-nucleotide 2'-phosphodiesterase activity"/>
    <property type="evidence" value="ECO:0007669"/>
    <property type="project" value="UniProtKB-EC"/>
</dbReference>
<dbReference type="AlphaFoldDB" id="A0A5D8QET5"/>
<dbReference type="EMBL" id="VTPS01000004">
    <property type="protein sequence ID" value="TZE82694.1"/>
    <property type="molecule type" value="Genomic_DNA"/>
</dbReference>
<dbReference type="InterPro" id="IPR004843">
    <property type="entry name" value="Calcineurin-like_PHP"/>
</dbReference>
<evidence type="ECO:0000256" key="5">
    <source>
        <dbReference type="ARBA" id="ARBA00022723"/>
    </source>
</evidence>
<dbReference type="InterPro" id="IPR036907">
    <property type="entry name" value="5'-Nucleotdase_C_sf"/>
</dbReference>
<keyword evidence="8" id="KW-0547">Nucleotide-binding</keyword>
<dbReference type="PROSITE" id="PS00785">
    <property type="entry name" value="5_NUCLEOTIDASE_1"/>
    <property type="match status" value="1"/>
</dbReference>
<keyword evidence="13" id="KW-1185">Reference proteome</keyword>
<dbReference type="GO" id="GO:0008768">
    <property type="term" value="F:UDP-sugar diphosphatase activity"/>
    <property type="evidence" value="ECO:0007669"/>
    <property type="project" value="TreeGrafter"/>
</dbReference>
<dbReference type="InterPro" id="IPR006146">
    <property type="entry name" value="5'-Nucleotdase_CS"/>
</dbReference>
<dbReference type="Gene3D" id="3.60.21.10">
    <property type="match status" value="2"/>
</dbReference>
<dbReference type="InterPro" id="IPR029052">
    <property type="entry name" value="Metallo-depent_PP-like"/>
</dbReference>
<evidence type="ECO:0000313" key="12">
    <source>
        <dbReference type="EMBL" id="TZE82694.1"/>
    </source>
</evidence>
<dbReference type="PANTHER" id="PTHR11575:SF24">
    <property type="entry name" value="5'-NUCLEOTIDASE"/>
    <property type="match status" value="1"/>
</dbReference>
<dbReference type="Gene3D" id="3.90.780.10">
    <property type="entry name" value="5'-Nucleotidase, C-terminal domain"/>
    <property type="match status" value="2"/>
</dbReference>
<name>A0A5D8QET5_9THEO</name>
<evidence type="ECO:0000256" key="9">
    <source>
        <dbReference type="ARBA" id="ARBA00022801"/>
    </source>
</evidence>
<dbReference type="GO" id="GO:0008253">
    <property type="term" value="F:5'-nucleotidase activity"/>
    <property type="evidence" value="ECO:0007669"/>
    <property type="project" value="TreeGrafter"/>
</dbReference>
<dbReference type="GO" id="GO:0008254">
    <property type="term" value="F:3'-nucleotidase activity"/>
    <property type="evidence" value="ECO:0007669"/>
    <property type="project" value="UniProtKB-EC"/>
</dbReference>
<organism evidence="12 13">
    <name type="scientific">Calorimonas adulescens</name>
    <dbReference type="NCBI Taxonomy" id="2606906"/>
    <lineage>
        <taxon>Bacteria</taxon>
        <taxon>Bacillati</taxon>
        <taxon>Bacillota</taxon>
        <taxon>Clostridia</taxon>
        <taxon>Thermoanaerobacterales</taxon>
        <taxon>Thermoanaerobacteraceae</taxon>
        <taxon>Calorimonas</taxon>
    </lineage>
</organism>
<evidence type="ECO:0000313" key="13">
    <source>
        <dbReference type="Proteomes" id="UP000322976"/>
    </source>
</evidence>
<evidence type="ECO:0000256" key="7">
    <source>
        <dbReference type="ARBA" id="ARBA00022737"/>
    </source>
</evidence>
<dbReference type="InterPro" id="IPR008334">
    <property type="entry name" value="5'-Nucleotdase_C"/>
</dbReference>
<evidence type="ECO:0000259" key="11">
    <source>
        <dbReference type="PROSITE" id="PS51272"/>
    </source>
</evidence>
<dbReference type="Pfam" id="PF02872">
    <property type="entry name" value="5_nucleotid_C"/>
    <property type="match status" value="2"/>
</dbReference>
<dbReference type="SUPFAM" id="SSF55816">
    <property type="entry name" value="5'-nucleotidase (syn. UDP-sugar hydrolase), C-terminal domain"/>
    <property type="match status" value="2"/>
</dbReference>
<accession>A0A5D8QET5</accession>
<evidence type="ECO:0000256" key="8">
    <source>
        <dbReference type="ARBA" id="ARBA00022741"/>
    </source>
</evidence>
<protein>
    <recommendedName>
        <fullName evidence="11">SLH domain-containing protein</fullName>
    </recommendedName>
</protein>
<dbReference type="Pfam" id="PF00149">
    <property type="entry name" value="Metallophos"/>
    <property type="match status" value="2"/>
</dbReference>
<keyword evidence="5" id="KW-0479">Metal-binding</keyword>
<comment type="catalytic activity">
    <reaction evidence="2">
        <text>a nucleoside 2',3'-cyclic phosphate + H2O = a nucleoside 3'-phosphate + H(+)</text>
        <dbReference type="Rhea" id="RHEA:19621"/>
        <dbReference type="ChEBI" id="CHEBI:15377"/>
        <dbReference type="ChEBI" id="CHEBI:15378"/>
        <dbReference type="ChEBI" id="CHEBI:66949"/>
        <dbReference type="ChEBI" id="CHEBI:66954"/>
        <dbReference type="EC" id="3.1.4.16"/>
    </reaction>
</comment>
<evidence type="ECO:0000256" key="10">
    <source>
        <dbReference type="ARBA" id="ARBA00023268"/>
    </source>
</evidence>